<dbReference type="PANTHER" id="PTHR15157">
    <property type="entry name" value="UV RADIATION RESISTANCE-ASSOCIATED GENE PROTEIN"/>
    <property type="match status" value="1"/>
</dbReference>
<evidence type="ECO:0000256" key="4">
    <source>
        <dbReference type="SAM" id="Coils"/>
    </source>
</evidence>
<dbReference type="Proteomes" id="UP000800092">
    <property type="component" value="Unassembled WGS sequence"/>
</dbReference>
<feature type="compositionally biased region" description="Basic and acidic residues" evidence="5">
    <location>
        <begin position="467"/>
        <end position="485"/>
    </location>
</feature>
<dbReference type="GO" id="GO:0000149">
    <property type="term" value="F:SNARE binding"/>
    <property type="evidence" value="ECO:0007669"/>
    <property type="project" value="TreeGrafter"/>
</dbReference>
<feature type="region of interest" description="Disordered" evidence="5">
    <location>
        <begin position="274"/>
        <end position="300"/>
    </location>
</feature>
<dbReference type="InterPro" id="IPR018791">
    <property type="entry name" value="UV_resistance/autophagy_Atg14"/>
</dbReference>
<accession>A0A6A6GZK0</accession>
<evidence type="ECO:0000256" key="1">
    <source>
        <dbReference type="ARBA" id="ARBA00009574"/>
    </source>
</evidence>
<dbReference type="OrthoDB" id="16772at2759"/>
<dbReference type="PANTHER" id="PTHR15157:SF13">
    <property type="entry name" value="AUTOPHAGY-RELATED PROTEIN 14"/>
    <property type="match status" value="1"/>
</dbReference>
<gene>
    <name evidence="6" type="ORF">EV356DRAFT_453294</name>
</gene>
<comment type="similarity">
    <text evidence="1">Belongs to the ATG14 family.</text>
</comment>
<dbReference type="GO" id="GO:0032991">
    <property type="term" value="C:protein-containing complex"/>
    <property type="evidence" value="ECO:0007669"/>
    <property type="project" value="UniProtKB-ARBA"/>
</dbReference>
<feature type="region of interest" description="Disordered" evidence="5">
    <location>
        <begin position="459"/>
        <end position="514"/>
    </location>
</feature>
<evidence type="ECO:0000256" key="3">
    <source>
        <dbReference type="ARBA" id="ARBA00023054"/>
    </source>
</evidence>
<dbReference type="GO" id="GO:0005768">
    <property type="term" value="C:endosome"/>
    <property type="evidence" value="ECO:0007669"/>
    <property type="project" value="TreeGrafter"/>
</dbReference>
<dbReference type="Pfam" id="PF10186">
    <property type="entry name" value="ATG14"/>
    <property type="match status" value="1"/>
</dbReference>
<dbReference type="GO" id="GO:0000323">
    <property type="term" value="C:lytic vacuole"/>
    <property type="evidence" value="ECO:0007669"/>
    <property type="project" value="TreeGrafter"/>
</dbReference>
<evidence type="ECO:0000313" key="7">
    <source>
        <dbReference type="Proteomes" id="UP000800092"/>
    </source>
</evidence>
<protein>
    <recommendedName>
        <fullName evidence="2">Autophagy-related protein 14</fullName>
    </recommendedName>
</protein>
<dbReference type="EMBL" id="ML991836">
    <property type="protein sequence ID" value="KAF2230743.1"/>
    <property type="molecule type" value="Genomic_DNA"/>
</dbReference>
<keyword evidence="7" id="KW-1185">Reference proteome</keyword>
<name>A0A6A6GZK0_VIRVR</name>
<dbReference type="GO" id="GO:0035493">
    <property type="term" value="P:SNARE complex assembly"/>
    <property type="evidence" value="ECO:0007669"/>
    <property type="project" value="TreeGrafter"/>
</dbReference>
<feature type="coiled-coil region" evidence="4">
    <location>
        <begin position="94"/>
        <end position="125"/>
    </location>
</feature>
<reference evidence="6" key="1">
    <citation type="journal article" date="2020" name="Stud. Mycol.">
        <title>101 Dothideomycetes genomes: a test case for predicting lifestyles and emergence of pathogens.</title>
        <authorList>
            <person name="Haridas S."/>
            <person name="Albert R."/>
            <person name="Binder M."/>
            <person name="Bloem J."/>
            <person name="Labutti K."/>
            <person name="Salamov A."/>
            <person name="Andreopoulos B."/>
            <person name="Baker S."/>
            <person name="Barry K."/>
            <person name="Bills G."/>
            <person name="Bluhm B."/>
            <person name="Cannon C."/>
            <person name="Castanera R."/>
            <person name="Culley D."/>
            <person name="Daum C."/>
            <person name="Ezra D."/>
            <person name="Gonzalez J."/>
            <person name="Henrissat B."/>
            <person name="Kuo A."/>
            <person name="Liang C."/>
            <person name="Lipzen A."/>
            <person name="Lutzoni F."/>
            <person name="Magnuson J."/>
            <person name="Mondo S."/>
            <person name="Nolan M."/>
            <person name="Ohm R."/>
            <person name="Pangilinan J."/>
            <person name="Park H.-J."/>
            <person name="Ramirez L."/>
            <person name="Alfaro M."/>
            <person name="Sun H."/>
            <person name="Tritt A."/>
            <person name="Yoshinaga Y."/>
            <person name="Zwiers L.-H."/>
            <person name="Turgeon B."/>
            <person name="Goodwin S."/>
            <person name="Spatafora J."/>
            <person name="Crous P."/>
            <person name="Grigoriev I."/>
        </authorList>
    </citation>
    <scope>NUCLEOTIDE SEQUENCE</scope>
    <source>
        <strain evidence="6">Tuck. ex Michener</strain>
    </source>
</reference>
<proteinExistence type="inferred from homology"/>
<keyword evidence="3 4" id="KW-0175">Coiled coil</keyword>
<evidence type="ECO:0000313" key="6">
    <source>
        <dbReference type="EMBL" id="KAF2230743.1"/>
    </source>
</evidence>
<evidence type="ECO:0000256" key="5">
    <source>
        <dbReference type="SAM" id="MobiDB-lite"/>
    </source>
</evidence>
<feature type="compositionally biased region" description="Polar residues" evidence="5">
    <location>
        <begin position="278"/>
        <end position="291"/>
    </location>
</feature>
<sequence length="514" mass="56977">MECGICLKNGGPEASLVCAACTRASLYPLRVDHATALLEKAQLDYRIASLYSPEGPGDIAENDVLPGGIKASDATNCARLERIQTEQAASEDRINLITEQAESLRKQMEEVKREISERKSALVQRRSDRASISHEIEVRRTNTLETVQKGIQRTSHRHDKTHGQIINARASLCQEAASLADLKQRRRKTKDGGVREDYFVCGHALLDLRDLNAKITKLDHANNFTAALIQTAGLLVLCSHYLHVRLPAEITLPHKDYPLPTIFHPQSSYTAREVPFPGTNTSHSSSNTPDGSRTLDQRPLPKPRTLFIDREMAKLAKEDPAAYSIFVEGVSLLAWDIAWLCRSQGLLTINSWEEVCPFGRNLWLLFATSSRPILGKDVEQGKATLPGLTLGHLSHGTSHSFLGAADAEMHMRTWSLRSPVKTLDRVKAHLQADLSRLEWEVLDEREWDEAAQRKDEEAVLVGASRKVGAEGHAGRESKERDEKGRNAAGWMKLRSRSDDATGANVKSVPDSDTG</sequence>
<organism evidence="6 7">
    <name type="scientific">Viridothelium virens</name>
    <name type="common">Speckled blister lichen</name>
    <name type="synonym">Trypethelium virens</name>
    <dbReference type="NCBI Taxonomy" id="1048519"/>
    <lineage>
        <taxon>Eukaryota</taxon>
        <taxon>Fungi</taxon>
        <taxon>Dikarya</taxon>
        <taxon>Ascomycota</taxon>
        <taxon>Pezizomycotina</taxon>
        <taxon>Dothideomycetes</taxon>
        <taxon>Dothideomycetes incertae sedis</taxon>
        <taxon>Trypetheliales</taxon>
        <taxon>Trypetheliaceae</taxon>
        <taxon>Viridothelium</taxon>
    </lineage>
</organism>
<evidence type="ECO:0000256" key="2">
    <source>
        <dbReference type="ARBA" id="ARBA00013807"/>
    </source>
</evidence>
<dbReference type="AlphaFoldDB" id="A0A6A6GZK0"/>